<comment type="cofactor">
    <cofactor evidence="1">
        <name>biotin</name>
        <dbReference type="ChEBI" id="CHEBI:57586"/>
    </cofactor>
</comment>
<evidence type="ECO:0000256" key="4">
    <source>
        <dbReference type="ARBA" id="ARBA00022598"/>
    </source>
</evidence>
<comment type="function">
    <text evidence="2">This protein is a component of the acetyl coenzyme A carboxylase complex; first, biotin carboxylase catalyzes the carboxylation of the carrier protein and then the transcarboxylase transfers the carboxyl group to form malonyl-CoA.</text>
</comment>
<dbReference type="InterPro" id="IPR000089">
    <property type="entry name" value="Biotin_lipoyl"/>
</dbReference>
<keyword evidence="5 9" id="KW-0547">Nucleotide-binding</keyword>
<dbReference type="SUPFAM" id="SSF56059">
    <property type="entry name" value="Glutathione synthetase ATP-binding domain-like"/>
    <property type="match status" value="1"/>
</dbReference>
<gene>
    <name evidence="13" type="ORF">F992_02213</name>
</gene>
<dbReference type="PANTHER" id="PTHR48095:SF2">
    <property type="entry name" value="BIOTIN CARBOXYLASE, CHLOROPLASTIC"/>
    <property type="match status" value="1"/>
</dbReference>
<keyword evidence="14" id="KW-1185">Reference proteome</keyword>
<dbReference type="SUPFAM" id="SSF51230">
    <property type="entry name" value="Single hybrid motif"/>
    <property type="match status" value="1"/>
</dbReference>
<dbReference type="InterPro" id="IPR005481">
    <property type="entry name" value="BC-like_N"/>
</dbReference>
<dbReference type="InterPro" id="IPR005482">
    <property type="entry name" value="Biotin_COase_C"/>
</dbReference>
<dbReference type="InterPro" id="IPR051602">
    <property type="entry name" value="ACC_Biotin_Carboxylase"/>
</dbReference>
<proteinExistence type="predicted"/>
<evidence type="ECO:0000256" key="8">
    <source>
        <dbReference type="ARBA" id="ARBA00048600"/>
    </source>
</evidence>
<evidence type="ECO:0000259" key="12">
    <source>
        <dbReference type="PROSITE" id="PS50979"/>
    </source>
</evidence>
<keyword evidence="7" id="KW-0092">Biotin</keyword>
<dbReference type="InterPro" id="IPR011764">
    <property type="entry name" value="Biotin_carboxylation_dom"/>
</dbReference>
<keyword evidence="4" id="KW-0436">Ligase</keyword>
<dbReference type="PROSITE" id="PS50968">
    <property type="entry name" value="BIOTINYL_LIPOYL"/>
    <property type="match status" value="1"/>
</dbReference>
<reference evidence="13 14" key="2">
    <citation type="journal article" date="2016" name="Int. J. Syst. Evol. Microbiol.">
        <title>Taxonomy of haemolytic and/or proteolytic strains of the genus Acinetobacter with the proposal of Acinetobacter courvalinii sp. nov. (genomic species 14 sensu Bouvet &amp; Jeanjean), Acinetobacter dispersus sp. nov. (genomic species 17), Acinetobacter modestus sp. nov., Acinetobacter proteolyticus sp. nov. and Acinetobacter vivianii sp. nov.</title>
        <authorList>
            <person name="Nemec A."/>
            <person name="Radolfova-Krizova L."/>
            <person name="Maixnerova M."/>
            <person name="Vrestiakova E."/>
            <person name="Jezek P."/>
            <person name="Sedo O."/>
        </authorList>
    </citation>
    <scope>NUCLEOTIDE SEQUENCE [LARGE SCALE GENOMIC DNA]</scope>
    <source>
        <strain evidence="13 14">NIPH 236</strain>
    </source>
</reference>
<dbReference type="Pfam" id="PF02785">
    <property type="entry name" value="Biotin_carb_C"/>
    <property type="match status" value="1"/>
</dbReference>
<dbReference type="EMBL" id="APOJ01000025">
    <property type="protein sequence ID" value="ENU26664.1"/>
    <property type="molecule type" value="Genomic_DNA"/>
</dbReference>
<feature type="domain" description="Biotin carboxylation" evidence="12">
    <location>
        <begin position="3"/>
        <end position="448"/>
    </location>
</feature>
<dbReference type="InterPro" id="IPR016185">
    <property type="entry name" value="PreATP-grasp_dom_sf"/>
</dbReference>
<dbReference type="InterPro" id="IPR011053">
    <property type="entry name" value="Single_hybrid_motif"/>
</dbReference>
<evidence type="ECO:0000256" key="3">
    <source>
        <dbReference type="ARBA" id="ARBA00013263"/>
    </source>
</evidence>
<dbReference type="InterPro" id="IPR011054">
    <property type="entry name" value="Rudment_hybrid_motif"/>
</dbReference>
<evidence type="ECO:0000256" key="1">
    <source>
        <dbReference type="ARBA" id="ARBA00001953"/>
    </source>
</evidence>
<name>A0ABN0JMX9_9GAMM</name>
<dbReference type="Pfam" id="PF02786">
    <property type="entry name" value="CPSase_L_D2"/>
    <property type="match status" value="1"/>
</dbReference>
<dbReference type="SUPFAM" id="SSF51246">
    <property type="entry name" value="Rudiment single hybrid motif"/>
    <property type="match status" value="1"/>
</dbReference>
<comment type="caution">
    <text evidence="13">The sequence shown here is derived from an EMBL/GenBank/DDBJ whole genome shotgun (WGS) entry which is preliminary data.</text>
</comment>
<dbReference type="PROSITE" id="PS00188">
    <property type="entry name" value="BIOTIN"/>
    <property type="match status" value="1"/>
</dbReference>
<evidence type="ECO:0000256" key="7">
    <source>
        <dbReference type="ARBA" id="ARBA00023267"/>
    </source>
</evidence>
<feature type="domain" description="ATP-grasp" evidence="11">
    <location>
        <begin position="122"/>
        <end position="319"/>
    </location>
</feature>
<evidence type="ECO:0000313" key="13">
    <source>
        <dbReference type="EMBL" id="ENU26664.1"/>
    </source>
</evidence>
<organism evidence="13 14">
    <name type="scientific">Acinetobacter modestus</name>
    <dbReference type="NCBI Taxonomy" id="1776740"/>
    <lineage>
        <taxon>Bacteria</taxon>
        <taxon>Pseudomonadati</taxon>
        <taxon>Pseudomonadota</taxon>
        <taxon>Gammaproteobacteria</taxon>
        <taxon>Moraxellales</taxon>
        <taxon>Moraxellaceae</taxon>
        <taxon>Acinetobacter</taxon>
    </lineage>
</organism>
<dbReference type="Gene3D" id="3.30.1490.20">
    <property type="entry name" value="ATP-grasp fold, A domain"/>
    <property type="match status" value="1"/>
</dbReference>
<evidence type="ECO:0000256" key="5">
    <source>
        <dbReference type="ARBA" id="ARBA00022741"/>
    </source>
</evidence>
<dbReference type="RefSeq" id="WP_004662608.1">
    <property type="nucleotide sequence ID" value="NZ_BMDV01000001.1"/>
</dbReference>
<reference evidence="14" key="1">
    <citation type="submission" date="2013-02" db="EMBL/GenBank/DDBJ databases">
        <title>The Genome Sequence of Acinetobacter sp. NIPH 236.</title>
        <authorList>
            <consortium name="The Broad Institute Genome Sequencing Platform"/>
            <consortium name="The Broad Institute Genome Sequencing Center for Infectious Disease"/>
            <person name="Cerqueira G."/>
            <person name="Feldgarden M."/>
            <person name="Courvalin P."/>
            <person name="Perichon B."/>
            <person name="Grillot-Courvalin C."/>
            <person name="Clermont D."/>
            <person name="Rocha E."/>
            <person name="Yoon E.-J."/>
            <person name="Nemec A."/>
            <person name="Walker B."/>
            <person name="Young S.K."/>
            <person name="Zeng Q."/>
            <person name="Gargeya S."/>
            <person name="Fitzgerald M."/>
            <person name="Haas B."/>
            <person name="Abouelleil A."/>
            <person name="Alvarado L."/>
            <person name="Arachchi H.M."/>
            <person name="Berlin A.M."/>
            <person name="Chapman S.B."/>
            <person name="Dewar J."/>
            <person name="Goldberg J."/>
            <person name="Griggs A."/>
            <person name="Gujja S."/>
            <person name="Hansen M."/>
            <person name="Howarth C."/>
            <person name="Imamovic A."/>
            <person name="Larimer J."/>
            <person name="McCowan C."/>
            <person name="Murphy C."/>
            <person name="Neiman D."/>
            <person name="Pearson M."/>
            <person name="Priest M."/>
            <person name="Roberts A."/>
            <person name="Saif S."/>
            <person name="Shea T."/>
            <person name="Sisk P."/>
            <person name="Sykes S."/>
            <person name="Wortman J."/>
            <person name="Nusbaum C."/>
            <person name="Birren B."/>
        </authorList>
    </citation>
    <scope>NUCLEOTIDE SEQUENCE [LARGE SCALE GENOMIC DNA]</scope>
    <source>
        <strain evidence="14">NIPH 236</strain>
    </source>
</reference>
<dbReference type="PROSITE" id="PS50979">
    <property type="entry name" value="BC"/>
    <property type="match status" value="1"/>
</dbReference>
<dbReference type="Proteomes" id="UP000013190">
    <property type="component" value="Unassembled WGS sequence"/>
</dbReference>
<evidence type="ECO:0000313" key="14">
    <source>
        <dbReference type="Proteomes" id="UP000013190"/>
    </source>
</evidence>
<dbReference type="Pfam" id="PF00364">
    <property type="entry name" value="Biotin_lipoyl"/>
    <property type="match status" value="1"/>
</dbReference>
<dbReference type="InterPro" id="IPR011761">
    <property type="entry name" value="ATP-grasp"/>
</dbReference>
<dbReference type="PROSITE" id="PS00867">
    <property type="entry name" value="CPSASE_2"/>
    <property type="match status" value="1"/>
</dbReference>
<dbReference type="Gene3D" id="3.40.50.20">
    <property type="match status" value="1"/>
</dbReference>
<evidence type="ECO:0000259" key="10">
    <source>
        <dbReference type="PROSITE" id="PS50968"/>
    </source>
</evidence>
<dbReference type="InterPro" id="IPR005479">
    <property type="entry name" value="CPAse_ATP-bd"/>
</dbReference>
<dbReference type="SUPFAM" id="SSF52440">
    <property type="entry name" value="PreATP-grasp domain"/>
    <property type="match status" value="1"/>
</dbReference>
<comment type="catalytic activity">
    <reaction evidence="8">
        <text>N(6)-biotinyl-L-lysyl-[protein] + hydrogencarbonate + ATP = N(6)-carboxybiotinyl-L-lysyl-[protein] + ADP + phosphate + H(+)</text>
        <dbReference type="Rhea" id="RHEA:13501"/>
        <dbReference type="Rhea" id="RHEA-COMP:10505"/>
        <dbReference type="Rhea" id="RHEA-COMP:10506"/>
        <dbReference type="ChEBI" id="CHEBI:15378"/>
        <dbReference type="ChEBI" id="CHEBI:17544"/>
        <dbReference type="ChEBI" id="CHEBI:30616"/>
        <dbReference type="ChEBI" id="CHEBI:43474"/>
        <dbReference type="ChEBI" id="CHEBI:83144"/>
        <dbReference type="ChEBI" id="CHEBI:83145"/>
        <dbReference type="ChEBI" id="CHEBI:456216"/>
        <dbReference type="EC" id="6.3.4.14"/>
    </reaction>
</comment>
<dbReference type="InterPro" id="IPR013815">
    <property type="entry name" value="ATP_grasp_subdomain_1"/>
</dbReference>
<dbReference type="CDD" id="cd06850">
    <property type="entry name" value="biotinyl_domain"/>
    <property type="match status" value="1"/>
</dbReference>
<dbReference type="GeneID" id="92835594"/>
<keyword evidence="6 9" id="KW-0067">ATP-binding</keyword>
<protein>
    <recommendedName>
        <fullName evidence="3">biotin carboxylase</fullName>
        <ecNumber evidence="3">6.3.4.14</ecNumber>
    </recommendedName>
</protein>
<evidence type="ECO:0000256" key="2">
    <source>
        <dbReference type="ARBA" id="ARBA00003761"/>
    </source>
</evidence>
<dbReference type="InterPro" id="IPR001882">
    <property type="entry name" value="Biotin_BS"/>
</dbReference>
<dbReference type="Pfam" id="PF00289">
    <property type="entry name" value="Biotin_carb_N"/>
    <property type="match status" value="1"/>
</dbReference>
<dbReference type="Gene3D" id="2.40.50.100">
    <property type="match status" value="1"/>
</dbReference>
<dbReference type="EC" id="6.3.4.14" evidence="3"/>
<evidence type="ECO:0000259" key="11">
    <source>
        <dbReference type="PROSITE" id="PS50975"/>
    </source>
</evidence>
<dbReference type="PANTHER" id="PTHR48095">
    <property type="entry name" value="PYRUVATE CARBOXYLASE SUBUNIT A"/>
    <property type="match status" value="1"/>
</dbReference>
<evidence type="ECO:0000256" key="6">
    <source>
        <dbReference type="ARBA" id="ARBA00022840"/>
    </source>
</evidence>
<sequence>MHKKHKLLIANRGEIAVRIIHACKDMDITSVAIYADDDIASLHVQFADEAWALSGQTAQQTYLDINKILDIAYKAQVTMIHPGYGFLSERAEFAQAVMDAGLIWVGPSPETIHKLGDKIQARKIAQSVNAPLVHGTEQPLQSAQEALDFAKQYGLPIAIKAAYGGGGRGLKVAWQLNEVADLYESAVREALAAFGRGECFVEQYLDKPRHLEAQIIADQQGHIVVVGTRDCSLQRRNQKLVEEAPAPFINEHIEVQIVQSAIAICRAADYIGAGTVEYLLSQNGQLSFLEVNTRLQVEHTVTEQTTGLDLVVEQIRIALGQPLSIQEMPQPIGHAIEFRINAEDPARGFIPAFGQLTRFHPPSGIGIRLDTGVMTGSVVSSHFDSLIAKLIVTGATREIAIQRAKRALAHFEIEGIASVLPFHRAILSDADFIDEFKVHTRWIEQDSRHDYPHYSRSKLSNQAELQRYPIEIDGKLHQIGLPNGFFSLVGTQPPNQKPNDSDHNPSNNSVLAPISGVITIWKVQENDHVNQGEAIALMEAMKMEVPVIAQQTGKIQKLIEINQTVETDSKIAEIN</sequence>
<accession>A0ABN0JMX9</accession>
<dbReference type="PROSITE" id="PS50975">
    <property type="entry name" value="ATP_GRASP"/>
    <property type="match status" value="1"/>
</dbReference>
<feature type="domain" description="Lipoyl-binding" evidence="10">
    <location>
        <begin position="499"/>
        <end position="575"/>
    </location>
</feature>
<dbReference type="Gene3D" id="3.30.470.20">
    <property type="entry name" value="ATP-grasp fold, B domain"/>
    <property type="match status" value="1"/>
</dbReference>
<dbReference type="SMART" id="SM00878">
    <property type="entry name" value="Biotin_carb_C"/>
    <property type="match status" value="1"/>
</dbReference>
<evidence type="ECO:0000256" key="9">
    <source>
        <dbReference type="PROSITE-ProRule" id="PRU00409"/>
    </source>
</evidence>